<dbReference type="SUPFAM" id="SSF81383">
    <property type="entry name" value="F-box domain"/>
    <property type="match status" value="1"/>
</dbReference>
<name>A0A553PJP1_TIGCA</name>
<dbReference type="UniPathway" id="UPA00143"/>
<reference evidence="7 8" key="1">
    <citation type="journal article" date="2018" name="Nat. Ecol. Evol.">
        <title>Genomic signatures of mitonuclear coevolution across populations of Tigriopus californicus.</title>
        <authorList>
            <person name="Barreto F.S."/>
            <person name="Watson E.T."/>
            <person name="Lima T.G."/>
            <person name="Willett C.S."/>
            <person name="Edmands S."/>
            <person name="Li W."/>
            <person name="Burton R.S."/>
        </authorList>
    </citation>
    <scope>NUCLEOTIDE SEQUENCE [LARGE SCALE GENOMIC DNA]</scope>
    <source>
        <strain evidence="7 8">San Diego</strain>
    </source>
</reference>
<dbReference type="PANTHER" id="PTHR13123">
    <property type="entry name" value="LD30288P"/>
    <property type="match status" value="1"/>
</dbReference>
<dbReference type="GO" id="GO:0016567">
    <property type="term" value="P:protein ubiquitination"/>
    <property type="evidence" value="ECO:0007669"/>
    <property type="project" value="UniProtKB-UniPathway"/>
</dbReference>
<dbReference type="EMBL" id="VCGU01000003">
    <property type="protein sequence ID" value="TRY77888.1"/>
    <property type="molecule type" value="Genomic_DNA"/>
</dbReference>
<dbReference type="STRING" id="6832.A0A553PJP1"/>
<evidence type="ECO:0000256" key="1">
    <source>
        <dbReference type="ARBA" id="ARBA00004123"/>
    </source>
</evidence>
<dbReference type="Gene3D" id="1.20.1280.50">
    <property type="match status" value="1"/>
</dbReference>
<dbReference type="PANTHER" id="PTHR13123:SF7">
    <property type="entry name" value="LD30288P"/>
    <property type="match status" value="1"/>
</dbReference>
<evidence type="ECO:0000256" key="3">
    <source>
        <dbReference type="ARBA" id="ARBA00022786"/>
    </source>
</evidence>
<comment type="caution">
    <text evidence="7">The sequence shown here is derived from an EMBL/GenBank/DDBJ whole genome shotgun (WGS) entry which is preliminary data.</text>
</comment>
<comment type="pathway">
    <text evidence="2">Protein modification; protein ubiquitination.</text>
</comment>
<keyword evidence="3" id="KW-0833">Ubl conjugation pathway</keyword>
<dbReference type="OMA" id="AWDTMAK"/>
<dbReference type="GO" id="GO:0005634">
    <property type="term" value="C:nucleus"/>
    <property type="evidence" value="ECO:0007669"/>
    <property type="project" value="UniProtKB-SubCell"/>
</dbReference>
<dbReference type="Proteomes" id="UP000318571">
    <property type="component" value="Chromosome 11"/>
</dbReference>
<dbReference type="OrthoDB" id="9991467at2759"/>
<accession>A0A553PJP1</accession>
<dbReference type="AlphaFoldDB" id="A0A553PJP1"/>
<protein>
    <recommendedName>
        <fullName evidence="6">F-box domain-containing protein</fullName>
    </recommendedName>
</protein>
<dbReference type="Pfam" id="PF12937">
    <property type="entry name" value="F-box-like"/>
    <property type="match status" value="1"/>
</dbReference>
<dbReference type="InterPro" id="IPR036047">
    <property type="entry name" value="F-box-like_dom_sf"/>
</dbReference>
<evidence type="ECO:0000259" key="6">
    <source>
        <dbReference type="Pfam" id="PF12937"/>
    </source>
</evidence>
<evidence type="ECO:0000313" key="7">
    <source>
        <dbReference type="EMBL" id="TRY77888.1"/>
    </source>
</evidence>
<gene>
    <name evidence="7" type="ORF">TCAL_06160</name>
</gene>
<feature type="domain" description="F-box" evidence="6">
    <location>
        <begin position="288"/>
        <end position="334"/>
    </location>
</feature>
<evidence type="ECO:0000256" key="2">
    <source>
        <dbReference type="ARBA" id="ARBA00004906"/>
    </source>
</evidence>
<feature type="region of interest" description="Disordered" evidence="5">
    <location>
        <begin position="51"/>
        <end position="72"/>
    </location>
</feature>
<evidence type="ECO:0000313" key="8">
    <source>
        <dbReference type="Proteomes" id="UP000318571"/>
    </source>
</evidence>
<keyword evidence="8" id="KW-1185">Reference proteome</keyword>
<sequence>MPFVSKDWRSPGEKWIRYNGGWEMKKTVWNVTHQSNHHHGFTFDLQVHETGESLDDSGSESSPMEVGSWDSSYSLSPSSSPVNHSSFKEPVSKVSLLKKCFTLTKEAVKPNDNDVKHLNRELHLPQMISQPYYNITIKSTREIAGFNGLAEAFLRLDFLNAVKDIRRFNYVSKIMYKLFSHDRLSQLSGAAQKVLFRMLEEMADMVYKNNVNQHVLRKLLDELHATLSIYHVWGTHLGSKALFKQHVESKRKITEMVEKMQVTYKQDLATPAANLNRESSPVNKNGLINSLPEECIREILLRLSDPKDVERAGDTCLTMSTIAREKRVWRELVQTHFTKQQIEFIMNEKADLKGHKDWKIIYKALRWRFGLKEDYTEVLMLCRKCRVLFWQSLGHPCLVREMNSSGSEDDEDSQSVQVESPVSPNLFLSFFSV</sequence>
<evidence type="ECO:0000256" key="5">
    <source>
        <dbReference type="SAM" id="MobiDB-lite"/>
    </source>
</evidence>
<dbReference type="InterPro" id="IPR040394">
    <property type="entry name" value="FBX25/32"/>
</dbReference>
<keyword evidence="4" id="KW-0539">Nucleus</keyword>
<dbReference type="InterPro" id="IPR001810">
    <property type="entry name" value="F-box_dom"/>
</dbReference>
<comment type="subcellular location">
    <subcellularLocation>
        <location evidence="1">Nucleus</location>
    </subcellularLocation>
</comment>
<dbReference type="GO" id="GO:0005737">
    <property type="term" value="C:cytoplasm"/>
    <property type="evidence" value="ECO:0007669"/>
    <property type="project" value="TreeGrafter"/>
</dbReference>
<dbReference type="GO" id="GO:0019005">
    <property type="term" value="C:SCF ubiquitin ligase complex"/>
    <property type="evidence" value="ECO:0007669"/>
    <property type="project" value="TreeGrafter"/>
</dbReference>
<evidence type="ECO:0000256" key="4">
    <source>
        <dbReference type="ARBA" id="ARBA00023242"/>
    </source>
</evidence>
<organism evidence="7 8">
    <name type="scientific">Tigriopus californicus</name>
    <name type="common">Marine copepod</name>
    <dbReference type="NCBI Taxonomy" id="6832"/>
    <lineage>
        <taxon>Eukaryota</taxon>
        <taxon>Metazoa</taxon>
        <taxon>Ecdysozoa</taxon>
        <taxon>Arthropoda</taxon>
        <taxon>Crustacea</taxon>
        <taxon>Multicrustacea</taxon>
        <taxon>Hexanauplia</taxon>
        <taxon>Copepoda</taxon>
        <taxon>Harpacticoida</taxon>
        <taxon>Harpacticidae</taxon>
        <taxon>Tigriopus</taxon>
    </lineage>
</organism>
<proteinExistence type="predicted"/>